<reference evidence="4" key="1">
    <citation type="journal article" date="2019" name="Int. J. Syst. Evol. Microbiol.">
        <title>The Global Catalogue of Microorganisms (GCM) 10K type strain sequencing project: providing services to taxonomists for standard genome sequencing and annotation.</title>
        <authorList>
            <consortium name="The Broad Institute Genomics Platform"/>
            <consortium name="The Broad Institute Genome Sequencing Center for Infectious Disease"/>
            <person name="Wu L."/>
            <person name="Ma J."/>
        </authorList>
    </citation>
    <scope>NUCLEOTIDE SEQUENCE [LARGE SCALE GENOMIC DNA]</scope>
    <source>
        <strain evidence="4">CGMCC 4.7371</strain>
    </source>
</reference>
<dbReference type="Gene3D" id="1.10.287.1060">
    <property type="entry name" value="ESAT-6-like"/>
    <property type="match status" value="1"/>
</dbReference>
<organism evidence="3 4">
    <name type="scientific">Nocardioides phosphati</name>
    <dbReference type="NCBI Taxonomy" id="1867775"/>
    <lineage>
        <taxon>Bacteria</taxon>
        <taxon>Bacillati</taxon>
        <taxon>Actinomycetota</taxon>
        <taxon>Actinomycetes</taxon>
        <taxon>Propionibacteriales</taxon>
        <taxon>Nocardioidaceae</taxon>
        <taxon>Nocardioides</taxon>
    </lineage>
</organism>
<dbReference type="InterPro" id="IPR036689">
    <property type="entry name" value="ESAT-6-like_sf"/>
</dbReference>
<protein>
    <recommendedName>
        <fullName evidence="1">ESAT-6-like protein</fullName>
    </recommendedName>
</protein>
<dbReference type="InterPro" id="IPR010310">
    <property type="entry name" value="T7SS_ESAT-6-like"/>
</dbReference>
<proteinExistence type="inferred from homology"/>
<comment type="caution">
    <text evidence="3">The sequence shown here is derived from an EMBL/GenBank/DDBJ whole genome shotgun (WGS) entry which is preliminary data.</text>
</comment>
<comment type="similarity">
    <text evidence="1">Belongs to the WXG100 family.</text>
</comment>
<evidence type="ECO:0000256" key="1">
    <source>
        <dbReference type="RuleBase" id="RU362001"/>
    </source>
</evidence>
<dbReference type="EMBL" id="BMNI01000003">
    <property type="protein sequence ID" value="GGO89195.1"/>
    <property type="molecule type" value="Genomic_DNA"/>
</dbReference>
<evidence type="ECO:0000256" key="2">
    <source>
        <dbReference type="SAM" id="Coils"/>
    </source>
</evidence>
<feature type="coiled-coil region" evidence="2">
    <location>
        <begin position="72"/>
        <end position="99"/>
    </location>
</feature>
<evidence type="ECO:0000313" key="4">
    <source>
        <dbReference type="Proteomes" id="UP000655410"/>
    </source>
</evidence>
<gene>
    <name evidence="3" type="ORF">GCM10011584_18010</name>
</gene>
<keyword evidence="4" id="KW-1185">Reference proteome</keyword>
<dbReference type="Pfam" id="PF06013">
    <property type="entry name" value="WXG100"/>
    <property type="match status" value="1"/>
</dbReference>
<accession>A0ABQ2NB01</accession>
<name>A0ABQ2NB01_9ACTN</name>
<dbReference type="SUPFAM" id="SSF140453">
    <property type="entry name" value="EsxAB dimer-like"/>
    <property type="match status" value="1"/>
</dbReference>
<evidence type="ECO:0000313" key="3">
    <source>
        <dbReference type="EMBL" id="GGO89195.1"/>
    </source>
</evidence>
<dbReference type="RefSeq" id="WP_188783664.1">
    <property type="nucleotide sequence ID" value="NZ_BMNI01000003.1"/>
</dbReference>
<dbReference type="Proteomes" id="UP000655410">
    <property type="component" value="Unassembled WGS sequence"/>
</dbReference>
<dbReference type="NCBIfam" id="TIGR03930">
    <property type="entry name" value="WXG100_ESAT6"/>
    <property type="match status" value="1"/>
</dbReference>
<keyword evidence="2" id="KW-0175">Coiled coil</keyword>
<sequence>MNSGAGIGKADGVVLAAAADVGQTRAELQGDLAALRSRLDDLAGQWEGRGHRAFMNAVDSWQATADRVVRSLDDFEAQLRATESTYDDAEDQVAAALGRFAGRG</sequence>